<accession>A0A0J7L6L0</accession>
<dbReference type="AlphaFoldDB" id="A0A0J7L6L0"/>
<dbReference type="STRING" id="67767.A0A0J7L6L0"/>
<keyword evidence="3" id="KW-0479">Metal-binding</keyword>
<evidence type="ECO:0000256" key="2">
    <source>
        <dbReference type="ARBA" id="ARBA00006171"/>
    </source>
</evidence>
<dbReference type="Gene3D" id="3.40.50.1000">
    <property type="entry name" value="HAD superfamily/HAD-like"/>
    <property type="match status" value="1"/>
</dbReference>
<evidence type="ECO:0000256" key="6">
    <source>
        <dbReference type="ARBA" id="ARBA00052504"/>
    </source>
</evidence>
<dbReference type="GO" id="GO:1990738">
    <property type="term" value="F:pseudouridine 5'-phosphatase activity"/>
    <property type="evidence" value="ECO:0007669"/>
    <property type="project" value="UniProtKB-EC"/>
</dbReference>
<protein>
    <recommendedName>
        <fullName evidence="7">pseudouridine 5'-phosphatase</fullName>
        <ecNumber evidence="7">3.1.3.96</ecNumber>
    </recommendedName>
    <alternativeName>
        <fullName evidence="8">Pseudouridine-5'-monophosphatase</fullName>
    </alternativeName>
</protein>
<dbReference type="PaxDb" id="67767-A0A0J7L6L0"/>
<evidence type="ECO:0000256" key="3">
    <source>
        <dbReference type="ARBA" id="ARBA00022723"/>
    </source>
</evidence>
<dbReference type="InterPro" id="IPR045228">
    <property type="entry name" value="Gpp1/Gpp2-like"/>
</dbReference>
<dbReference type="GO" id="GO:0046872">
    <property type="term" value="F:metal ion binding"/>
    <property type="evidence" value="ECO:0007669"/>
    <property type="project" value="UniProtKB-KW"/>
</dbReference>
<keyword evidence="5" id="KW-0460">Magnesium</keyword>
<comment type="catalytic activity">
    <reaction evidence="6">
        <text>psi-UMP + H2O = pseudouridine + phosphate</text>
        <dbReference type="Rhea" id="RHEA:10944"/>
        <dbReference type="ChEBI" id="CHEBI:15377"/>
        <dbReference type="ChEBI" id="CHEBI:17802"/>
        <dbReference type="ChEBI" id="CHEBI:43474"/>
        <dbReference type="ChEBI" id="CHEBI:58380"/>
        <dbReference type="EC" id="3.1.3.96"/>
    </reaction>
</comment>
<dbReference type="EMBL" id="LBMM01000494">
    <property type="protein sequence ID" value="KMQ98213.1"/>
    <property type="molecule type" value="Genomic_DNA"/>
</dbReference>
<dbReference type="SFLD" id="SFLDS00003">
    <property type="entry name" value="Haloacid_Dehalogenase"/>
    <property type="match status" value="1"/>
</dbReference>
<dbReference type="SUPFAM" id="SSF56784">
    <property type="entry name" value="HAD-like"/>
    <property type="match status" value="1"/>
</dbReference>
<dbReference type="Pfam" id="PF00702">
    <property type="entry name" value="Hydrolase"/>
    <property type="match status" value="1"/>
</dbReference>
<dbReference type="InterPro" id="IPR006439">
    <property type="entry name" value="HAD-SF_hydro_IA"/>
</dbReference>
<evidence type="ECO:0000256" key="4">
    <source>
        <dbReference type="ARBA" id="ARBA00022801"/>
    </source>
</evidence>
<evidence type="ECO:0000313" key="9">
    <source>
        <dbReference type="EMBL" id="KMQ98213.1"/>
    </source>
</evidence>
<keyword evidence="4" id="KW-0378">Hydrolase</keyword>
<comment type="cofactor">
    <cofactor evidence="1">
        <name>Mg(2+)</name>
        <dbReference type="ChEBI" id="CHEBI:18420"/>
    </cofactor>
</comment>
<dbReference type="PANTHER" id="PTHR18901">
    <property type="entry name" value="2-DEOXYGLUCOSE-6-PHOSPHATE PHOSPHATASE 2"/>
    <property type="match status" value="1"/>
</dbReference>
<dbReference type="NCBIfam" id="TIGR01509">
    <property type="entry name" value="HAD-SF-IA-v3"/>
    <property type="match status" value="1"/>
</dbReference>
<evidence type="ECO:0000313" key="10">
    <source>
        <dbReference type="Proteomes" id="UP000036403"/>
    </source>
</evidence>
<dbReference type="SFLD" id="SFLDG01135">
    <property type="entry name" value="C1.5.6:_HAD__Beta-PGM__Phospha"/>
    <property type="match status" value="1"/>
</dbReference>
<evidence type="ECO:0000256" key="5">
    <source>
        <dbReference type="ARBA" id="ARBA00022842"/>
    </source>
</evidence>
<dbReference type="InterPro" id="IPR036412">
    <property type="entry name" value="HAD-like_sf"/>
</dbReference>
<name>A0A0J7L6L0_LASNI</name>
<comment type="caution">
    <text evidence="9">The sequence shown here is derived from an EMBL/GenBank/DDBJ whole genome shotgun (WGS) entry which is preliminary data.</text>
</comment>
<evidence type="ECO:0000256" key="8">
    <source>
        <dbReference type="ARBA" id="ARBA00083904"/>
    </source>
</evidence>
<dbReference type="FunFam" id="1.10.150.240:FF:000001">
    <property type="entry name" value="Haloacid dehalogenase-like hydrolase domain"/>
    <property type="match status" value="1"/>
</dbReference>
<dbReference type="CDD" id="cd07529">
    <property type="entry name" value="HAD_AtGPP-like"/>
    <property type="match status" value="1"/>
</dbReference>
<sequence length="231" mass="26197">MPVDAYNKITHCIFDMDGLLLDTEHLYTKAFNRITNRYGKEFTWEHKAHLMGFKTKDAAGYVVEELALPLTVEEFKREIIGIYQELFPHTSPMPGAVRLLKHLKENNIPIALATSSDRENYELKTGHLRDLFELFHHRVIGGSDPEIAHGKPEPDIFLTAAKRFRDNPDPSKCLVFEDAPNGVKAALNAGMQVVMVPDPMLPKRYTSEATLVLNSLEDFQPEKFGLSPYVT</sequence>
<dbReference type="Proteomes" id="UP000036403">
    <property type="component" value="Unassembled WGS sequence"/>
</dbReference>
<dbReference type="InterPro" id="IPR023198">
    <property type="entry name" value="PGP-like_dom2"/>
</dbReference>
<gene>
    <name evidence="9" type="ORF">RF55_1423</name>
</gene>
<dbReference type="EC" id="3.1.3.96" evidence="7"/>
<comment type="similarity">
    <text evidence="2">Belongs to the HAD-like hydrolase superfamily. CbbY/CbbZ/Gph/YieH family.</text>
</comment>
<evidence type="ECO:0000256" key="1">
    <source>
        <dbReference type="ARBA" id="ARBA00001946"/>
    </source>
</evidence>
<dbReference type="PANTHER" id="PTHR18901:SF38">
    <property type="entry name" value="PSEUDOURIDINE-5'-PHOSPHATASE"/>
    <property type="match status" value="1"/>
</dbReference>
<evidence type="ECO:0000256" key="7">
    <source>
        <dbReference type="ARBA" id="ARBA00066578"/>
    </source>
</evidence>
<dbReference type="SFLD" id="SFLDG01129">
    <property type="entry name" value="C1.5:_HAD__Beta-PGM__Phosphata"/>
    <property type="match status" value="1"/>
</dbReference>
<keyword evidence="10" id="KW-1185">Reference proteome</keyword>
<reference evidence="9 10" key="1">
    <citation type="submission" date="2015-04" db="EMBL/GenBank/DDBJ databases">
        <title>Lasius niger genome sequencing.</title>
        <authorList>
            <person name="Konorov E.A."/>
            <person name="Nikitin M.A."/>
            <person name="Kirill M.V."/>
            <person name="Chang P."/>
        </authorList>
    </citation>
    <scope>NUCLEOTIDE SEQUENCE [LARGE SCALE GENOMIC DNA]</scope>
    <source>
        <tissue evidence="9">Whole</tissue>
    </source>
</reference>
<dbReference type="OrthoDB" id="40579at2759"/>
<dbReference type="FunFam" id="3.40.50.1000:FF:000055">
    <property type="entry name" value="Haloacid dehalogenase-like hydrolase family protein"/>
    <property type="match status" value="1"/>
</dbReference>
<dbReference type="InterPro" id="IPR023214">
    <property type="entry name" value="HAD_sf"/>
</dbReference>
<organism evidence="9 10">
    <name type="scientific">Lasius niger</name>
    <name type="common">Black garden ant</name>
    <dbReference type="NCBI Taxonomy" id="67767"/>
    <lineage>
        <taxon>Eukaryota</taxon>
        <taxon>Metazoa</taxon>
        <taxon>Ecdysozoa</taxon>
        <taxon>Arthropoda</taxon>
        <taxon>Hexapoda</taxon>
        <taxon>Insecta</taxon>
        <taxon>Pterygota</taxon>
        <taxon>Neoptera</taxon>
        <taxon>Endopterygota</taxon>
        <taxon>Hymenoptera</taxon>
        <taxon>Apocrita</taxon>
        <taxon>Aculeata</taxon>
        <taxon>Formicoidea</taxon>
        <taxon>Formicidae</taxon>
        <taxon>Formicinae</taxon>
        <taxon>Lasius</taxon>
        <taxon>Lasius</taxon>
    </lineage>
</organism>
<proteinExistence type="inferred from homology"/>
<dbReference type="Gene3D" id="1.10.150.240">
    <property type="entry name" value="Putative phosphatase, domain 2"/>
    <property type="match status" value="1"/>
</dbReference>